<dbReference type="EMBL" id="FUYJ01000008">
    <property type="protein sequence ID" value="SKB04604.1"/>
    <property type="molecule type" value="Genomic_DNA"/>
</dbReference>
<gene>
    <name evidence="5" type="ORF">SAMN04244570_3469</name>
</gene>
<dbReference type="Gene3D" id="3.40.50.300">
    <property type="entry name" value="P-loop containing nucleotide triphosphate hydrolases"/>
    <property type="match status" value="1"/>
</dbReference>
<dbReference type="InterPro" id="IPR003593">
    <property type="entry name" value="AAA+_ATPase"/>
</dbReference>
<keyword evidence="6" id="KW-1185">Reference proteome</keyword>
<organism evidence="5 6">
    <name type="scientific">Sporosarcina newyorkensis</name>
    <dbReference type="NCBI Taxonomy" id="759851"/>
    <lineage>
        <taxon>Bacteria</taxon>
        <taxon>Bacillati</taxon>
        <taxon>Bacillota</taxon>
        <taxon>Bacilli</taxon>
        <taxon>Bacillales</taxon>
        <taxon>Caryophanaceae</taxon>
        <taxon>Sporosarcina</taxon>
    </lineage>
</organism>
<dbReference type="PANTHER" id="PTHR42939:SF1">
    <property type="entry name" value="ABC TRANSPORTER ATP-BINDING PROTEIN ALBC-RELATED"/>
    <property type="match status" value="1"/>
</dbReference>
<feature type="domain" description="ABC transporter" evidence="4">
    <location>
        <begin position="8"/>
        <end position="230"/>
    </location>
</feature>
<dbReference type="InterPro" id="IPR027417">
    <property type="entry name" value="P-loop_NTPase"/>
</dbReference>
<evidence type="ECO:0000259" key="4">
    <source>
        <dbReference type="PROSITE" id="PS50893"/>
    </source>
</evidence>
<evidence type="ECO:0000256" key="1">
    <source>
        <dbReference type="ARBA" id="ARBA00022448"/>
    </source>
</evidence>
<dbReference type="SMART" id="SM00382">
    <property type="entry name" value="AAA"/>
    <property type="match status" value="1"/>
</dbReference>
<keyword evidence="3 5" id="KW-0067">ATP-binding</keyword>
<evidence type="ECO:0000313" key="5">
    <source>
        <dbReference type="EMBL" id="SKB04604.1"/>
    </source>
</evidence>
<proteinExistence type="predicted"/>
<dbReference type="PROSITE" id="PS50893">
    <property type="entry name" value="ABC_TRANSPORTER_2"/>
    <property type="match status" value="1"/>
</dbReference>
<dbReference type="GO" id="GO:0005524">
    <property type="term" value="F:ATP binding"/>
    <property type="evidence" value="ECO:0007669"/>
    <property type="project" value="UniProtKB-KW"/>
</dbReference>
<dbReference type="GO" id="GO:0016887">
    <property type="term" value="F:ATP hydrolysis activity"/>
    <property type="evidence" value="ECO:0007669"/>
    <property type="project" value="InterPro"/>
</dbReference>
<dbReference type="PANTHER" id="PTHR42939">
    <property type="entry name" value="ABC TRANSPORTER ATP-BINDING PROTEIN ALBC-RELATED"/>
    <property type="match status" value="1"/>
</dbReference>
<protein>
    <submittedName>
        <fullName evidence="5">ABC-2 type transport system ATP-binding protein</fullName>
    </submittedName>
</protein>
<dbReference type="Pfam" id="PF00005">
    <property type="entry name" value="ABC_tran"/>
    <property type="match status" value="1"/>
</dbReference>
<accession>A0A1T4YRX9</accession>
<name>A0A1T4YRX9_9BACL</name>
<evidence type="ECO:0000256" key="3">
    <source>
        <dbReference type="ARBA" id="ARBA00022840"/>
    </source>
</evidence>
<sequence length="235" mass="26611">MEWGILMIEIKDVTKKFGKKKVLNGVSFTAEKGKITCLIGINGVGKTTIMKAIMALTPIASGEILIDGKKIHKESYEKITFIPDTITMLPQMQIRDAFVFMADFYDSWNQARASELLRFFKLQETDRISDLSKGNTAKVNLILGLAMDVDYVLMDEPFSGIDIFSREQIADVFTSHLIEDRGVIITTHEINDIEHLIDKVVLLDNGVVLKEFDTEEIREKEGKSVVDIMREVYEA</sequence>
<dbReference type="CDD" id="cd03230">
    <property type="entry name" value="ABC_DR_subfamily_A"/>
    <property type="match status" value="1"/>
</dbReference>
<evidence type="ECO:0000313" key="6">
    <source>
        <dbReference type="Proteomes" id="UP000190042"/>
    </source>
</evidence>
<dbReference type="Proteomes" id="UP000190042">
    <property type="component" value="Unassembled WGS sequence"/>
</dbReference>
<dbReference type="InterPro" id="IPR051782">
    <property type="entry name" value="ABC_Transporter_VariousFunc"/>
</dbReference>
<dbReference type="SUPFAM" id="SSF52540">
    <property type="entry name" value="P-loop containing nucleoside triphosphate hydrolases"/>
    <property type="match status" value="1"/>
</dbReference>
<dbReference type="AlphaFoldDB" id="A0A1T4YRX9"/>
<keyword evidence="1" id="KW-0813">Transport</keyword>
<evidence type="ECO:0000256" key="2">
    <source>
        <dbReference type="ARBA" id="ARBA00022741"/>
    </source>
</evidence>
<dbReference type="InterPro" id="IPR003439">
    <property type="entry name" value="ABC_transporter-like_ATP-bd"/>
</dbReference>
<reference evidence="6" key="1">
    <citation type="submission" date="2017-02" db="EMBL/GenBank/DDBJ databases">
        <authorList>
            <person name="Varghese N."/>
            <person name="Submissions S."/>
        </authorList>
    </citation>
    <scope>NUCLEOTIDE SEQUENCE [LARGE SCALE GENOMIC DNA]</scope>
    <source>
        <strain evidence="6">DSM 23966</strain>
    </source>
</reference>
<keyword evidence="2" id="KW-0547">Nucleotide-binding</keyword>